<dbReference type="SUPFAM" id="SSF46689">
    <property type="entry name" value="Homeodomain-like"/>
    <property type="match status" value="2"/>
</dbReference>
<keyword evidence="1" id="KW-0805">Transcription regulation</keyword>
<accession>A0AA37IEE5</accession>
<evidence type="ECO:0000256" key="3">
    <source>
        <dbReference type="ARBA" id="ARBA00023163"/>
    </source>
</evidence>
<keyword evidence="2" id="KW-0238">DNA-binding</keyword>
<dbReference type="PANTHER" id="PTHR43280">
    <property type="entry name" value="ARAC-FAMILY TRANSCRIPTIONAL REGULATOR"/>
    <property type="match status" value="1"/>
</dbReference>
<dbReference type="Gene3D" id="1.10.10.60">
    <property type="entry name" value="Homeodomain-like"/>
    <property type="match status" value="2"/>
</dbReference>
<keyword evidence="3" id="KW-0804">Transcription</keyword>
<feature type="domain" description="HTH araC/xylS-type" evidence="4">
    <location>
        <begin position="162"/>
        <end position="260"/>
    </location>
</feature>
<dbReference type="AlphaFoldDB" id="A0AA37IEE5"/>
<evidence type="ECO:0000259" key="4">
    <source>
        <dbReference type="PROSITE" id="PS01124"/>
    </source>
</evidence>
<dbReference type="InterPro" id="IPR009057">
    <property type="entry name" value="Homeodomain-like_sf"/>
</dbReference>
<dbReference type="Pfam" id="PF12833">
    <property type="entry name" value="HTH_18"/>
    <property type="match status" value="1"/>
</dbReference>
<dbReference type="RefSeq" id="WP_238211741.1">
    <property type="nucleotide sequence ID" value="NZ_BPUS01000003.1"/>
</dbReference>
<dbReference type="InterPro" id="IPR011006">
    <property type="entry name" value="CheY-like_superfamily"/>
</dbReference>
<evidence type="ECO:0000313" key="6">
    <source>
        <dbReference type="Proteomes" id="UP001055111"/>
    </source>
</evidence>
<dbReference type="SUPFAM" id="SSF52172">
    <property type="entry name" value="CheY-like"/>
    <property type="match status" value="1"/>
</dbReference>
<dbReference type="PANTHER" id="PTHR43280:SF2">
    <property type="entry name" value="HTH-TYPE TRANSCRIPTIONAL REGULATOR EXSA"/>
    <property type="match status" value="1"/>
</dbReference>
<dbReference type="EMBL" id="BPUS01000003">
    <property type="protein sequence ID" value="GJH25196.1"/>
    <property type="molecule type" value="Genomic_DNA"/>
</dbReference>
<dbReference type="PRINTS" id="PR00032">
    <property type="entry name" value="HTHARAC"/>
</dbReference>
<dbReference type="GO" id="GO:0003700">
    <property type="term" value="F:DNA-binding transcription factor activity"/>
    <property type="evidence" value="ECO:0007669"/>
    <property type="project" value="InterPro"/>
</dbReference>
<reference evidence="5" key="1">
    <citation type="submission" date="2022-09" db="EMBL/GenBank/DDBJ databases">
        <title>Isolation and characterization of 3-chlorobenzoate degrading bacteria from soils in Shizuoka.</title>
        <authorList>
            <person name="Ifat A."/>
            <person name="Ogawa N."/>
            <person name="Kimbara K."/>
            <person name="Moriuchi R."/>
            <person name="Dohra H."/>
            <person name="Shintani M."/>
        </authorList>
    </citation>
    <scope>NUCLEOTIDE SEQUENCE</scope>
    <source>
        <strain evidence="5">19CS4-2</strain>
    </source>
</reference>
<dbReference type="Proteomes" id="UP001055111">
    <property type="component" value="Unassembled WGS sequence"/>
</dbReference>
<dbReference type="PROSITE" id="PS01124">
    <property type="entry name" value="HTH_ARAC_FAMILY_2"/>
    <property type="match status" value="1"/>
</dbReference>
<gene>
    <name evidence="5" type="ORF">CBA19CS42_11790</name>
</gene>
<protein>
    <submittedName>
        <fullName evidence="5">Helix-turn-helix domain-containing protein</fullName>
    </submittedName>
</protein>
<dbReference type="InterPro" id="IPR018060">
    <property type="entry name" value="HTH_AraC"/>
</dbReference>
<dbReference type="GO" id="GO:0043565">
    <property type="term" value="F:sequence-specific DNA binding"/>
    <property type="evidence" value="ECO:0007669"/>
    <property type="project" value="InterPro"/>
</dbReference>
<dbReference type="Gene3D" id="3.40.50.2300">
    <property type="match status" value="1"/>
</dbReference>
<dbReference type="SMART" id="SM00342">
    <property type="entry name" value="HTH_ARAC"/>
    <property type="match status" value="1"/>
</dbReference>
<evidence type="ECO:0000256" key="2">
    <source>
        <dbReference type="ARBA" id="ARBA00023125"/>
    </source>
</evidence>
<proteinExistence type="predicted"/>
<comment type="caution">
    <text evidence="5">The sequence shown here is derived from an EMBL/GenBank/DDBJ whole genome shotgun (WGS) entry which is preliminary data.</text>
</comment>
<evidence type="ECO:0000313" key="5">
    <source>
        <dbReference type="EMBL" id="GJH25196.1"/>
    </source>
</evidence>
<evidence type="ECO:0000256" key="1">
    <source>
        <dbReference type="ARBA" id="ARBA00023015"/>
    </source>
</evidence>
<organism evidence="5 6">
    <name type="scientific">Caballeronia novacaledonica</name>
    <dbReference type="NCBI Taxonomy" id="1544861"/>
    <lineage>
        <taxon>Bacteria</taxon>
        <taxon>Pseudomonadati</taxon>
        <taxon>Pseudomonadota</taxon>
        <taxon>Betaproteobacteria</taxon>
        <taxon>Burkholderiales</taxon>
        <taxon>Burkholderiaceae</taxon>
        <taxon>Caballeronia</taxon>
    </lineage>
</organism>
<sequence length="271" mass="30165">MRQMQQQIRVSDGHAFVWIDLTKEPFSSVAHSIAGEFEFRTVREPQHIVGAIEHCAPPFICVELAEESGGEAGPKSIDMLKRVSEACPDLPALIVVGHDSSMAALCAIRLRVWNVIIKPVSATELHRTIRAMVATFQPGGSREAWPAVAGKADERPGIVRTSSAISYVASHYMGRITINDVAAQCRLSPSQFCRTFKKEHHVSFGRYLLRYRMDRARERLSLADVLVGEVAFEVGFNDLSYFTRSFRREFGLCPTEFQAGAIRQQASPMPA</sequence>
<dbReference type="InterPro" id="IPR020449">
    <property type="entry name" value="Tscrpt_reg_AraC-type_HTH"/>
</dbReference>
<name>A0AA37IEE5_9BURK</name>